<evidence type="ECO:0000313" key="5">
    <source>
        <dbReference type="Proteomes" id="UP000215043"/>
    </source>
</evidence>
<dbReference type="AlphaFoldDB" id="A0A099D922"/>
<evidence type="ECO:0000256" key="1">
    <source>
        <dbReference type="SAM" id="Coils"/>
    </source>
</evidence>
<dbReference type="KEGG" id="aey:CDG81_20575"/>
<evidence type="ECO:0008006" key="6">
    <source>
        <dbReference type="Google" id="ProtNLM"/>
    </source>
</evidence>
<dbReference type="OrthoDB" id="3696880at2"/>
<evidence type="ECO:0000313" key="2">
    <source>
        <dbReference type="EMBL" id="ASU80269.1"/>
    </source>
</evidence>
<accession>A0A099D922</accession>
<dbReference type="Proteomes" id="UP000029737">
    <property type="component" value="Unassembled WGS sequence"/>
</dbReference>
<dbReference type="RefSeq" id="WP_043570210.1">
    <property type="nucleotide sequence ID" value="NZ_CP022752.1"/>
</dbReference>
<dbReference type="eggNOG" id="ENOG502ZMG1">
    <property type="taxonomic scope" value="Bacteria"/>
</dbReference>
<dbReference type="Proteomes" id="UP000215043">
    <property type="component" value="Chromosome"/>
</dbReference>
<protein>
    <recommendedName>
        <fullName evidence="6">ESX-1 secretion-associated protein</fullName>
    </recommendedName>
</protein>
<name>A0A099D922_9ACTN</name>
<keyword evidence="1" id="KW-0175">Coiled coil</keyword>
<reference evidence="3 4" key="1">
    <citation type="journal article" date="2014" name="PLoS ONE">
        <title>Identification and Characterization of a New Erythromycin Biosynthetic Gene Cluster in Actinopolyspora erythraea YIM90600, a Novel Erythronolide-Producing Halophilic Actinomycete Isolated from Salt Field.</title>
        <authorList>
            <person name="Chen D."/>
            <person name="Feng J."/>
            <person name="Huang L."/>
            <person name="Zhang Q."/>
            <person name="Wu J."/>
            <person name="Zhu X."/>
            <person name="Duan Y."/>
            <person name="Xu Z."/>
        </authorList>
    </citation>
    <scope>NUCLEOTIDE SEQUENCE [LARGE SCALE GENOMIC DNA]</scope>
    <source>
        <strain evidence="3 4">YIM90600</strain>
    </source>
</reference>
<reference evidence="2 5" key="2">
    <citation type="submission" date="2017-08" db="EMBL/GenBank/DDBJ databases">
        <title>The complete genome sequence of moderately halophilic actinomycete Actinopolyspora erythraea YIM 90600, the producer of novel erythromycin, novel actinopolysporins A-C and tubercidin.</title>
        <authorList>
            <person name="Yin M."/>
            <person name="Tang S."/>
        </authorList>
    </citation>
    <scope>NUCLEOTIDE SEQUENCE [LARGE SCALE GENOMIC DNA]</scope>
    <source>
        <strain evidence="2 5">YIM 90600</strain>
    </source>
</reference>
<feature type="coiled-coil region" evidence="1">
    <location>
        <begin position="65"/>
        <end position="96"/>
    </location>
</feature>
<evidence type="ECO:0000313" key="3">
    <source>
        <dbReference type="EMBL" id="KGI82648.1"/>
    </source>
</evidence>
<sequence>MSARLEVVPSQLYGYGELLRRNAEAFSGIDSYANETASDTSGFTGAMAALIPVVQGGTALYSETLRLARSRLLRVREELDNTAAEYEERERGIERLLGTVESALDGMRV</sequence>
<organism evidence="2 5">
    <name type="scientific">Actinopolyspora erythraea</name>
    <dbReference type="NCBI Taxonomy" id="414996"/>
    <lineage>
        <taxon>Bacteria</taxon>
        <taxon>Bacillati</taxon>
        <taxon>Actinomycetota</taxon>
        <taxon>Actinomycetes</taxon>
        <taxon>Actinopolysporales</taxon>
        <taxon>Actinopolysporaceae</taxon>
        <taxon>Actinopolyspora</taxon>
    </lineage>
</organism>
<evidence type="ECO:0000313" key="4">
    <source>
        <dbReference type="Proteomes" id="UP000029737"/>
    </source>
</evidence>
<proteinExistence type="predicted"/>
<dbReference type="EMBL" id="JPMV01000010">
    <property type="protein sequence ID" value="KGI82648.1"/>
    <property type="molecule type" value="Genomic_DNA"/>
</dbReference>
<gene>
    <name evidence="2" type="ORF">CDG81_20575</name>
    <name evidence="3" type="ORF">IL38_04305</name>
</gene>
<dbReference type="EMBL" id="CP022752">
    <property type="protein sequence ID" value="ASU80269.1"/>
    <property type="molecule type" value="Genomic_DNA"/>
</dbReference>
<keyword evidence="4" id="KW-1185">Reference proteome</keyword>
<dbReference type="HOGENOM" id="CLU_161419_0_0_11"/>